<name>A0AAD7E7Q2_9AGAR</name>
<protein>
    <submittedName>
        <fullName evidence="1">Uncharacterized protein</fullName>
    </submittedName>
</protein>
<feature type="non-terminal residue" evidence="1">
    <location>
        <position position="93"/>
    </location>
</feature>
<feature type="non-terminal residue" evidence="1">
    <location>
        <position position="1"/>
    </location>
</feature>
<sequence length="93" mass="10494">PVVDDPAAYAIQWQAWWNSLQPAWRKKDVDGQWSVAGGYGDGGREWGPLYQWGINGVLSIVASLYFWGCAIHENAEFCGRWEAAVGDVVWMFE</sequence>
<comment type="caution">
    <text evidence="1">The sequence shown here is derived from an EMBL/GenBank/DDBJ whole genome shotgun (WGS) entry which is preliminary data.</text>
</comment>
<reference evidence="1" key="1">
    <citation type="submission" date="2023-03" db="EMBL/GenBank/DDBJ databases">
        <title>Massive genome expansion in bonnet fungi (Mycena s.s.) driven by repeated elements and novel gene families across ecological guilds.</title>
        <authorList>
            <consortium name="Lawrence Berkeley National Laboratory"/>
            <person name="Harder C.B."/>
            <person name="Miyauchi S."/>
            <person name="Viragh M."/>
            <person name="Kuo A."/>
            <person name="Thoen E."/>
            <person name="Andreopoulos B."/>
            <person name="Lu D."/>
            <person name="Skrede I."/>
            <person name="Drula E."/>
            <person name="Henrissat B."/>
            <person name="Morin E."/>
            <person name="Kohler A."/>
            <person name="Barry K."/>
            <person name="LaButti K."/>
            <person name="Morin E."/>
            <person name="Salamov A."/>
            <person name="Lipzen A."/>
            <person name="Mereny Z."/>
            <person name="Hegedus B."/>
            <person name="Baldrian P."/>
            <person name="Stursova M."/>
            <person name="Weitz H."/>
            <person name="Taylor A."/>
            <person name="Grigoriev I.V."/>
            <person name="Nagy L.G."/>
            <person name="Martin F."/>
            <person name="Kauserud H."/>
        </authorList>
    </citation>
    <scope>NUCLEOTIDE SEQUENCE</scope>
    <source>
        <strain evidence="1">CBHHK002</strain>
    </source>
</reference>
<gene>
    <name evidence="1" type="ORF">DFH08DRAFT_642638</name>
</gene>
<organism evidence="1 2">
    <name type="scientific">Mycena albidolilacea</name>
    <dbReference type="NCBI Taxonomy" id="1033008"/>
    <lineage>
        <taxon>Eukaryota</taxon>
        <taxon>Fungi</taxon>
        <taxon>Dikarya</taxon>
        <taxon>Basidiomycota</taxon>
        <taxon>Agaricomycotina</taxon>
        <taxon>Agaricomycetes</taxon>
        <taxon>Agaricomycetidae</taxon>
        <taxon>Agaricales</taxon>
        <taxon>Marasmiineae</taxon>
        <taxon>Mycenaceae</taxon>
        <taxon>Mycena</taxon>
    </lineage>
</organism>
<dbReference type="Proteomes" id="UP001218218">
    <property type="component" value="Unassembled WGS sequence"/>
</dbReference>
<dbReference type="EMBL" id="JARIHO010000122">
    <property type="protein sequence ID" value="KAJ7301991.1"/>
    <property type="molecule type" value="Genomic_DNA"/>
</dbReference>
<dbReference type="AlphaFoldDB" id="A0AAD7E7Q2"/>
<proteinExistence type="predicted"/>
<evidence type="ECO:0000313" key="2">
    <source>
        <dbReference type="Proteomes" id="UP001218218"/>
    </source>
</evidence>
<evidence type="ECO:0000313" key="1">
    <source>
        <dbReference type="EMBL" id="KAJ7301991.1"/>
    </source>
</evidence>
<keyword evidence="2" id="KW-1185">Reference proteome</keyword>
<accession>A0AAD7E7Q2</accession>